<name>A0A1X7V8R1_AMPQE</name>
<dbReference type="EnsemblMetazoa" id="Aqu2.1.36378_001">
    <property type="protein sequence ID" value="Aqu2.1.36378_001"/>
    <property type="gene ID" value="Aqu2.1.36378"/>
</dbReference>
<dbReference type="OrthoDB" id="5980942at2759"/>
<protein>
    <submittedName>
        <fullName evidence="1">Uncharacterized protein</fullName>
    </submittedName>
</protein>
<proteinExistence type="predicted"/>
<evidence type="ECO:0000313" key="1">
    <source>
        <dbReference type="EnsemblMetazoa" id="Aqu2.1.36378_001"/>
    </source>
</evidence>
<sequence>MTNPPATDKTSYQQNHDCLKTEHKKHNANHSVIKKLLRVTFETRRAEILSCQISQTNIIERYPFFASKVWVLAEFQIMISNHIIEQS</sequence>
<accession>A0A1X7V8R1</accession>
<dbReference type="AlphaFoldDB" id="A0A1X7V8R1"/>
<dbReference type="InParanoid" id="A0A1X7V8R1"/>
<organism evidence="1">
    <name type="scientific">Amphimedon queenslandica</name>
    <name type="common">Sponge</name>
    <dbReference type="NCBI Taxonomy" id="400682"/>
    <lineage>
        <taxon>Eukaryota</taxon>
        <taxon>Metazoa</taxon>
        <taxon>Porifera</taxon>
        <taxon>Demospongiae</taxon>
        <taxon>Heteroscleromorpha</taxon>
        <taxon>Haplosclerida</taxon>
        <taxon>Niphatidae</taxon>
        <taxon>Amphimedon</taxon>
    </lineage>
</organism>
<reference evidence="1" key="1">
    <citation type="submission" date="2017-05" db="UniProtKB">
        <authorList>
            <consortium name="EnsemblMetazoa"/>
        </authorList>
    </citation>
    <scope>IDENTIFICATION</scope>
</reference>